<reference evidence="2" key="1">
    <citation type="submission" date="2022-07" db="EMBL/GenBank/DDBJ databases">
        <title>Genome Sequence of Physisporinus lineatus.</title>
        <authorList>
            <person name="Buettner E."/>
        </authorList>
    </citation>
    <scope>NUCLEOTIDE SEQUENCE</scope>
    <source>
        <strain evidence="2">VT162</strain>
    </source>
</reference>
<feature type="compositionally biased region" description="Polar residues" evidence="1">
    <location>
        <begin position="88"/>
        <end position="103"/>
    </location>
</feature>
<accession>A0AAD5UP40</accession>
<dbReference type="Proteomes" id="UP001212997">
    <property type="component" value="Unassembled WGS sequence"/>
</dbReference>
<comment type="caution">
    <text evidence="2">The sequence shown here is derived from an EMBL/GenBank/DDBJ whole genome shotgun (WGS) entry which is preliminary data.</text>
</comment>
<evidence type="ECO:0000313" key="2">
    <source>
        <dbReference type="EMBL" id="KAJ3473420.1"/>
    </source>
</evidence>
<dbReference type="EMBL" id="JANAWD010001403">
    <property type="protein sequence ID" value="KAJ3473420.1"/>
    <property type="molecule type" value="Genomic_DNA"/>
</dbReference>
<gene>
    <name evidence="2" type="ORF">NLI96_g13010</name>
</gene>
<evidence type="ECO:0000313" key="3">
    <source>
        <dbReference type="Proteomes" id="UP001212997"/>
    </source>
</evidence>
<feature type="region of interest" description="Disordered" evidence="1">
    <location>
        <begin position="35"/>
        <end position="113"/>
    </location>
</feature>
<feature type="compositionally biased region" description="Low complexity" evidence="1">
    <location>
        <begin position="35"/>
        <end position="87"/>
    </location>
</feature>
<keyword evidence="3" id="KW-1185">Reference proteome</keyword>
<proteinExistence type="predicted"/>
<organism evidence="2 3">
    <name type="scientific">Meripilus lineatus</name>
    <dbReference type="NCBI Taxonomy" id="2056292"/>
    <lineage>
        <taxon>Eukaryota</taxon>
        <taxon>Fungi</taxon>
        <taxon>Dikarya</taxon>
        <taxon>Basidiomycota</taxon>
        <taxon>Agaricomycotina</taxon>
        <taxon>Agaricomycetes</taxon>
        <taxon>Polyporales</taxon>
        <taxon>Meripilaceae</taxon>
        <taxon>Meripilus</taxon>
    </lineage>
</organism>
<dbReference type="AlphaFoldDB" id="A0AAD5UP40"/>
<protein>
    <submittedName>
        <fullName evidence="2">Uncharacterized protein</fullName>
    </submittedName>
</protein>
<name>A0AAD5UP40_9APHY</name>
<sequence>MIRTVPMRILMSKLGLNTTLKAPVRANSMEAAHVAQVQQQQQPQQQQVYATAQQQPQPVQAVQPAQEQPAPAPAETGAAPQQGQQGPSFFSNAGAQSGIQQHATPYVRWRDRQ</sequence>
<evidence type="ECO:0000256" key="1">
    <source>
        <dbReference type="SAM" id="MobiDB-lite"/>
    </source>
</evidence>